<feature type="transmembrane region" description="Helical" evidence="1">
    <location>
        <begin position="256"/>
        <end position="283"/>
    </location>
</feature>
<dbReference type="PANTHER" id="PTHR46211:SF8">
    <property type="entry name" value="PHOSPHODIESTERASE"/>
    <property type="match status" value="1"/>
</dbReference>
<dbReference type="PANTHER" id="PTHR46211">
    <property type="entry name" value="GLYCEROPHOSPHORYL DIESTER PHOSPHODIESTERASE"/>
    <property type="match status" value="1"/>
</dbReference>
<dbReference type="InterPro" id="IPR030395">
    <property type="entry name" value="GP_PDE_dom"/>
</dbReference>
<keyword evidence="1" id="KW-0812">Transmembrane</keyword>
<evidence type="ECO:0000313" key="4">
    <source>
        <dbReference type="Proteomes" id="UP000640912"/>
    </source>
</evidence>
<dbReference type="Gene3D" id="3.20.20.190">
    <property type="entry name" value="Phosphatidylinositol (PI) phosphodiesterase"/>
    <property type="match status" value="1"/>
</dbReference>
<dbReference type="Pfam" id="PF10110">
    <property type="entry name" value="GPDPase_memb"/>
    <property type="match status" value="1"/>
</dbReference>
<dbReference type="PROSITE" id="PS51704">
    <property type="entry name" value="GP_PDE"/>
    <property type="match status" value="1"/>
</dbReference>
<feature type="transmembrane region" description="Helical" evidence="1">
    <location>
        <begin position="167"/>
        <end position="198"/>
    </location>
</feature>
<dbReference type="SUPFAM" id="SSF51695">
    <property type="entry name" value="PLC-like phosphodiesterases"/>
    <property type="match status" value="1"/>
</dbReference>
<gene>
    <name evidence="3" type="ORF">JEM47_01640</name>
</gene>
<comment type="caution">
    <text evidence="3">The sequence shown here is derived from an EMBL/GenBank/DDBJ whole genome shotgun (WGS) entry which is preliminary data.</text>
</comment>
<evidence type="ECO:0000259" key="2">
    <source>
        <dbReference type="PROSITE" id="PS51704"/>
    </source>
</evidence>
<dbReference type="Pfam" id="PF03009">
    <property type="entry name" value="GDPD"/>
    <property type="match status" value="1"/>
</dbReference>
<keyword evidence="4" id="KW-1185">Reference proteome</keyword>
<dbReference type="RefSeq" id="WP_202017484.1">
    <property type="nucleotide sequence ID" value="NZ_JAEHNR010000011.1"/>
</dbReference>
<reference evidence="3 4" key="1">
    <citation type="journal article" date="2021" name="Microorganisms">
        <title>Dual Inhibition of Salmonella enterica and Clostridium perfringens by New Probiotic Candidates Isolated from Chicken Intestinal Mucosa.</title>
        <authorList>
            <person name="Lone A."/>
            <person name="Mottawea W."/>
            <person name="Ait Chait Y."/>
            <person name="Hammami R."/>
        </authorList>
    </citation>
    <scope>NUCLEOTIDE SEQUENCE [LARGE SCALE GENOMIC DNA]</scope>
    <source>
        <strain evidence="3 4">A12</strain>
    </source>
</reference>
<name>A0ABS1LSS9_9LACO</name>
<dbReference type="EMBL" id="JAEHNR010000011">
    <property type="protein sequence ID" value="MBL1071240.1"/>
    <property type="molecule type" value="Genomic_DNA"/>
</dbReference>
<organism evidence="3 4">
    <name type="scientific">Lactobacillus kitasatonis</name>
    <dbReference type="NCBI Taxonomy" id="237446"/>
    <lineage>
        <taxon>Bacteria</taxon>
        <taxon>Bacillati</taxon>
        <taxon>Bacillota</taxon>
        <taxon>Bacilli</taxon>
        <taxon>Lactobacillales</taxon>
        <taxon>Lactobacillaceae</taxon>
        <taxon>Lactobacillus</taxon>
    </lineage>
</organism>
<feature type="transmembrane region" description="Helical" evidence="1">
    <location>
        <begin position="21"/>
        <end position="43"/>
    </location>
</feature>
<dbReference type="Proteomes" id="UP000640912">
    <property type="component" value="Unassembled WGS sequence"/>
</dbReference>
<feature type="domain" description="GP-PDE" evidence="2">
    <location>
        <begin position="335"/>
        <end position="563"/>
    </location>
</feature>
<dbReference type="InterPro" id="IPR018476">
    <property type="entry name" value="GlyceroP-diester-Pdiesterase_M"/>
</dbReference>
<dbReference type="InterPro" id="IPR017946">
    <property type="entry name" value="PLC-like_Pdiesterase_TIM-brl"/>
</dbReference>
<proteinExistence type="predicted"/>
<sequence length="592" mass="68314">MTFVKEIKAGSREFFQNWLRFLLLFMGLSLFNQFIVIPFFRYITTFVLQASAIPFVSYQNVVMIITTHTVAFLILIIELLLLLVILYAQLAYLLHGVWDIKHQVFTWKNSFIQTWQNIKKIRLGTLFILMLYFLLVVPLADVIFRTPLLSKVQISEFILDYLTRTPILLAVLIAFYLAALILGARLVFALPIIVFDHLKSAQAVKRSWRLTAHYRWRTICWRIIVLAVLSAAVMTIFYLAMYYLQLLVDLLPGKCPLIVAIINLSLVQIISEVALVYVSVLGLSIILKALRQEKISQTGKTKKIILSTLVVFVLVMINAISTNYLYLTSVNAKAPVIISHRGVDDKNGVQNTLQSLRKTAKEKPDYVEIDVHETKDKKFIVIHDENLLKLTGVNKAPNDLTLRQLEKLTAKEDGYHAKLVSFDQYLEEAKRLHQKLLIEIKTTAKDSKKMLQRFNQKYGKTILKNTYQVQSLDYRVVEGLHLINPRLVVFYIQPYNFTYPQSVASGYSMEYSTLNSDFIWQAHLQDRPVYAWTVNDEKLMKKMMYQQVDGLITDRVDLAKKAIKSFQKDASYATRISNYIVVLHLSKNFESA</sequence>
<evidence type="ECO:0000256" key="1">
    <source>
        <dbReference type="SAM" id="Phobius"/>
    </source>
</evidence>
<feature type="transmembrane region" description="Helical" evidence="1">
    <location>
        <begin position="126"/>
        <end position="147"/>
    </location>
</feature>
<evidence type="ECO:0000313" key="3">
    <source>
        <dbReference type="EMBL" id="MBL1071240.1"/>
    </source>
</evidence>
<keyword evidence="1" id="KW-1133">Transmembrane helix</keyword>
<accession>A0ABS1LSS9</accession>
<feature type="transmembrane region" description="Helical" evidence="1">
    <location>
        <begin position="219"/>
        <end position="244"/>
    </location>
</feature>
<dbReference type="CDD" id="cd08579">
    <property type="entry name" value="GDPD_memb_like"/>
    <property type="match status" value="1"/>
</dbReference>
<protein>
    <submittedName>
        <fullName evidence="3">Glycerophosphodiester phosphodiesterase</fullName>
    </submittedName>
</protein>
<feature type="transmembrane region" description="Helical" evidence="1">
    <location>
        <begin position="304"/>
        <end position="327"/>
    </location>
</feature>
<keyword evidence="1" id="KW-0472">Membrane</keyword>
<feature type="transmembrane region" description="Helical" evidence="1">
    <location>
        <begin position="63"/>
        <end position="88"/>
    </location>
</feature>